<name>A0ABR4C061_9HELO</name>
<evidence type="ECO:0000313" key="2">
    <source>
        <dbReference type="EMBL" id="KAL2063296.1"/>
    </source>
</evidence>
<gene>
    <name evidence="2" type="ORF">VTL71DRAFT_5101</name>
</gene>
<dbReference type="Pfam" id="PF06985">
    <property type="entry name" value="HET"/>
    <property type="match status" value="1"/>
</dbReference>
<dbReference type="PANTHER" id="PTHR33112">
    <property type="entry name" value="DOMAIN PROTEIN, PUTATIVE-RELATED"/>
    <property type="match status" value="1"/>
</dbReference>
<accession>A0ABR4C061</accession>
<reference evidence="2 3" key="1">
    <citation type="journal article" date="2024" name="Commun. Biol.">
        <title>Comparative genomic analysis of thermophilic fungi reveals convergent evolutionary adaptations and gene losses.</title>
        <authorList>
            <person name="Steindorff A.S."/>
            <person name="Aguilar-Pontes M.V."/>
            <person name="Robinson A.J."/>
            <person name="Andreopoulos B."/>
            <person name="LaButti K."/>
            <person name="Kuo A."/>
            <person name="Mondo S."/>
            <person name="Riley R."/>
            <person name="Otillar R."/>
            <person name="Haridas S."/>
            <person name="Lipzen A."/>
            <person name="Grimwood J."/>
            <person name="Schmutz J."/>
            <person name="Clum A."/>
            <person name="Reid I.D."/>
            <person name="Moisan M.C."/>
            <person name="Butler G."/>
            <person name="Nguyen T.T.M."/>
            <person name="Dewar K."/>
            <person name="Conant G."/>
            <person name="Drula E."/>
            <person name="Henrissat B."/>
            <person name="Hansel C."/>
            <person name="Singer S."/>
            <person name="Hutchinson M.I."/>
            <person name="de Vries R.P."/>
            <person name="Natvig D.O."/>
            <person name="Powell A.J."/>
            <person name="Tsang A."/>
            <person name="Grigoriev I.V."/>
        </authorList>
    </citation>
    <scope>NUCLEOTIDE SEQUENCE [LARGE SCALE GENOMIC DNA]</scope>
    <source>
        <strain evidence="2 3">CBS 494.80</strain>
    </source>
</reference>
<keyword evidence="3" id="KW-1185">Reference proteome</keyword>
<sequence>MSLNRESEANTTRLCEKCSLMFSTIESLNALLSDQGYQHWTRAELQLSISNGCDACKNLFTAGCFTTQGLLGAFGLQGRLVQNLESSAYPLDITHIYAIGPLYKEFGPFYRLVTVKALEGTSAAEFIDNGVDNSWQGMYNAAAAMLEDCHMSHKGCPRAEIPLLPRRVIDVGNRECQSVPNLHVSSPGERSRYVTLSYCWGGPQKVVTTLETLSKHIDEMPLEKLPRTIRDAIKVTKQLGINYLWVDSLCIVQDDRVDKEEEIKLMGDTYNSSSLTIVASNSAAVDDGFLNQRRHERTEDFPEHILLPMLLQDGSMCNIAMPKTIKRMFNGGEVGNRGWTMQEYMLSPRLMIFEESEVLWQCSTGDLRGVVPGGSSYTTSLKRLTSVAHAVGKSTSSQEALWRNIVEDYSGRQLTLQSDRLPAISGISTAFSQKWKDEYLCGMWGCLIPAHLGWYLKIPWGNERTNTHPTWSWTSIPSKVKFDVVHVSDVEILNCGVDLLDTNNVFGDVTGGKLTMDAKTVSFINFANEINEACIFRMDSSSTALDTITYILLRLGKTRMGEVICLILSPLKDGNYHRVGQAQCSGGMEPLWASVEMSRFTIV</sequence>
<evidence type="ECO:0000313" key="3">
    <source>
        <dbReference type="Proteomes" id="UP001595075"/>
    </source>
</evidence>
<evidence type="ECO:0000259" key="1">
    <source>
        <dbReference type="Pfam" id="PF06985"/>
    </source>
</evidence>
<proteinExistence type="predicted"/>
<dbReference type="InterPro" id="IPR010730">
    <property type="entry name" value="HET"/>
</dbReference>
<protein>
    <recommendedName>
        <fullName evidence="1">Heterokaryon incompatibility domain-containing protein</fullName>
    </recommendedName>
</protein>
<comment type="caution">
    <text evidence="2">The sequence shown here is derived from an EMBL/GenBank/DDBJ whole genome shotgun (WGS) entry which is preliminary data.</text>
</comment>
<feature type="domain" description="Heterokaryon incompatibility" evidence="1">
    <location>
        <begin position="193"/>
        <end position="343"/>
    </location>
</feature>
<dbReference type="EMBL" id="JAZHXI010000015">
    <property type="protein sequence ID" value="KAL2063296.1"/>
    <property type="molecule type" value="Genomic_DNA"/>
</dbReference>
<dbReference type="Proteomes" id="UP001595075">
    <property type="component" value="Unassembled WGS sequence"/>
</dbReference>
<dbReference type="PANTHER" id="PTHR33112:SF16">
    <property type="entry name" value="HETEROKARYON INCOMPATIBILITY DOMAIN-CONTAINING PROTEIN"/>
    <property type="match status" value="1"/>
</dbReference>
<organism evidence="2 3">
    <name type="scientific">Oculimacula yallundae</name>
    <dbReference type="NCBI Taxonomy" id="86028"/>
    <lineage>
        <taxon>Eukaryota</taxon>
        <taxon>Fungi</taxon>
        <taxon>Dikarya</taxon>
        <taxon>Ascomycota</taxon>
        <taxon>Pezizomycotina</taxon>
        <taxon>Leotiomycetes</taxon>
        <taxon>Helotiales</taxon>
        <taxon>Ploettnerulaceae</taxon>
        <taxon>Oculimacula</taxon>
    </lineage>
</organism>